<evidence type="ECO:0000256" key="5">
    <source>
        <dbReference type="ARBA" id="ARBA00022857"/>
    </source>
</evidence>
<evidence type="ECO:0000256" key="4">
    <source>
        <dbReference type="ARBA" id="ARBA00022801"/>
    </source>
</evidence>
<evidence type="ECO:0000256" key="6">
    <source>
        <dbReference type="ARBA" id="ARBA00023002"/>
    </source>
</evidence>
<feature type="domain" description="Tetrahydrofolate dehydrogenase/cyclohydrolase catalytic" evidence="10">
    <location>
        <begin position="11"/>
        <end position="126"/>
    </location>
</feature>
<evidence type="ECO:0000313" key="15">
    <source>
        <dbReference type="Proteomes" id="UP001150062"/>
    </source>
</evidence>
<dbReference type="PROSITE" id="PS00767">
    <property type="entry name" value="THF_DHG_CYH_2"/>
    <property type="match status" value="1"/>
</dbReference>
<dbReference type="GO" id="GO:0035999">
    <property type="term" value="P:tetrahydrofolate interconversion"/>
    <property type="evidence" value="ECO:0007669"/>
    <property type="project" value="TreeGrafter"/>
</dbReference>
<evidence type="ECO:0000256" key="7">
    <source>
        <dbReference type="ARBA" id="ARBA00023268"/>
    </source>
</evidence>
<comment type="caution">
    <text evidence="12">The sequence shown here is derived from an EMBL/GenBank/DDBJ whole genome shotgun (WGS) entry which is preliminary data.</text>
</comment>
<dbReference type="InterPro" id="IPR020631">
    <property type="entry name" value="THF_DH/CycHdrlase_NAD-bd_dom"/>
</dbReference>
<evidence type="ECO:0000313" key="14">
    <source>
        <dbReference type="Proteomes" id="UP001146793"/>
    </source>
</evidence>
<comment type="similarity">
    <text evidence="9">Belongs to the tetrahydrofolate dehydrogenase/cyclohydrolase family.</text>
</comment>
<dbReference type="PANTHER" id="PTHR48099:SF5">
    <property type="entry name" value="C-1-TETRAHYDROFOLATE SYNTHASE, CYTOPLASMIC"/>
    <property type="match status" value="1"/>
</dbReference>
<accession>A0AAV8AFE7</accession>
<dbReference type="InterPro" id="IPR036291">
    <property type="entry name" value="NAD(P)-bd_dom_sf"/>
</dbReference>
<keyword evidence="6" id="KW-0560">Oxidoreductase</keyword>
<dbReference type="PROSITE" id="PS00766">
    <property type="entry name" value="THF_DHG_CYH_1"/>
    <property type="match status" value="1"/>
</dbReference>
<dbReference type="NCBIfam" id="NF010783">
    <property type="entry name" value="PRK14186.1"/>
    <property type="match status" value="1"/>
</dbReference>
<dbReference type="FunFam" id="3.40.50.10860:FF:000001">
    <property type="entry name" value="Bifunctional protein FolD"/>
    <property type="match status" value="1"/>
</dbReference>
<dbReference type="InterPro" id="IPR020630">
    <property type="entry name" value="THF_DH/CycHdrlase_cat_dom"/>
</dbReference>
<dbReference type="EMBL" id="JANTQA010000008">
    <property type="protein sequence ID" value="KAJ3452390.1"/>
    <property type="molecule type" value="Genomic_DNA"/>
</dbReference>
<sequence>MSQKEKPKNLIDGRKISRQVKEEVKEKIEELKKLHDKSPGLAVIIVGDRPDSRTYVNMKKKACAFVGIKSFERKLEVDVTQEELIKIVREYNENPEINGILVQLPLPKHIDEEEILSQISLTKDVDGFSPYNIGKCAMKGRDPLFFPCTPYGCIQLLKRSNVEISGKEAVIIGRSNIVGLPVSFLLLKENATITICHSRTKDIASTVKRADIIIAAVGIPKFVKAEWVKEGAVIIDVGINSVEDKTRKSGRRLVGDVDFENVKEKASLITPVPGGVGPMTVAMLMVNTLRGFERSLESEQKEKENEKEKEN</sequence>
<comment type="catalytic activity">
    <reaction evidence="8">
        <text>(6R)-5,10-methenyltetrahydrofolate + H2O = (6R)-10-formyltetrahydrofolate + H(+)</text>
        <dbReference type="Rhea" id="RHEA:23700"/>
        <dbReference type="ChEBI" id="CHEBI:15377"/>
        <dbReference type="ChEBI" id="CHEBI:15378"/>
        <dbReference type="ChEBI" id="CHEBI:57455"/>
        <dbReference type="ChEBI" id="CHEBI:195366"/>
        <dbReference type="EC" id="3.5.4.9"/>
    </reaction>
</comment>
<dbReference type="EMBL" id="JAOAOG010000048">
    <property type="protein sequence ID" value="KAJ6252138.1"/>
    <property type="molecule type" value="Genomic_DNA"/>
</dbReference>
<reference evidence="13" key="1">
    <citation type="submission" date="2022-08" db="EMBL/GenBank/DDBJ databases">
        <title>Novel sulfate-reducing endosymbionts in the free-living metamonad Anaeramoeba.</title>
        <authorList>
            <person name="Jerlstrom-Hultqvist J."/>
            <person name="Cepicka I."/>
            <person name="Gallot-Lavallee L."/>
            <person name="Salas-Leiva D."/>
            <person name="Curtis B.A."/>
            <person name="Zahonova K."/>
            <person name="Pipaliya S."/>
            <person name="Dacks J."/>
            <person name="Roger A.J."/>
        </authorList>
    </citation>
    <scope>NUCLEOTIDE SEQUENCE</scope>
    <source>
        <strain evidence="13">Schooner1</strain>
    </source>
</reference>
<evidence type="ECO:0000256" key="8">
    <source>
        <dbReference type="ARBA" id="ARBA00036357"/>
    </source>
</evidence>
<dbReference type="SUPFAM" id="SSF53223">
    <property type="entry name" value="Aminoacid dehydrogenase-like, N-terminal domain"/>
    <property type="match status" value="1"/>
</dbReference>
<dbReference type="GO" id="GO:0004488">
    <property type="term" value="F:methylenetetrahydrofolate dehydrogenase (NADP+) activity"/>
    <property type="evidence" value="ECO:0007669"/>
    <property type="project" value="InterPro"/>
</dbReference>
<dbReference type="InterPro" id="IPR046346">
    <property type="entry name" value="Aminoacid_DH-like_N_sf"/>
</dbReference>
<dbReference type="HAMAP" id="MF_01576">
    <property type="entry name" value="THF_DHG_CYH"/>
    <property type="match status" value="1"/>
</dbReference>
<dbReference type="Gene3D" id="3.40.50.10860">
    <property type="entry name" value="Leucine Dehydrogenase, chain A, domain 1"/>
    <property type="match status" value="1"/>
</dbReference>
<proteinExistence type="inferred from homology"/>
<evidence type="ECO:0000259" key="10">
    <source>
        <dbReference type="Pfam" id="PF00763"/>
    </source>
</evidence>
<dbReference type="InterPro" id="IPR020867">
    <property type="entry name" value="THF_DH/CycHdrlase_CS"/>
</dbReference>
<reference evidence="12" key="2">
    <citation type="submission" date="2022-08" db="EMBL/GenBank/DDBJ databases">
        <title>Novel sulphate-reducing endosymbionts in the free-living metamonad Anaeramoeba.</title>
        <authorList>
            <person name="Jerlstrom-Hultqvist J."/>
            <person name="Cepicka I."/>
            <person name="Gallot-Lavallee L."/>
            <person name="Salas-Leiva D."/>
            <person name="Curtis B.A."/>
            <person name="Zahonova K."/>
            <person name="Pipaliya S."/>
            <person name="Dacks J."/>
            <person name="Roger A.J."/>
        </authorList>
    </citation>
    <scope>NUCLEOTIDE SEQUENCE</scope>
    <source>
        <strain evidence="12">Busselton2</strain>
    </source>
</reference>
<dbReference type="Proteomes" id="UP001146793">
    <property type="component" value="Unassembled WGS sequence"/>
</dbReference>
<keyword evidence="4" id="KW-0378">Hydrolase</keyword>
<organism evidence="12 14">
    <name type="scientific">Anaeramoeba flamelloides</name>
    <dbReference type="NCBI Taxonomy" id="1746091"/>
    <lineage>
        <taxon>Eukaryota</taxon>
        <taxon>Metamonada</taxon>
        <taxon>Anaeramoebidae</taxon>
        <taxon>Anaeramoeba</taxon>
    </lineage>
</organism>
<comment type="pathway">
    <text evidence="1">One-carbon metabolism; tetrahydrofolate interconversion.</text>
</comment>
<dbReference type="GO" id="GO:0005829">
    <property type="term" value="C:cytosol"/>
    <property type="evidence" value="ECO:0007669"/>
    <property type="project" value="TreeGrafter"/>
</dbReference>
<dbReference type="CDD" id="cd01080">
    <property type="entry name" value="NAD_bind_m-THF_DH_Cyclohyd"/>
    <property type="match status" value="1"/>
</dbReference>
<evidence type="ECO:0000256" key="9">
    <source>
        <dbReference type="ARBA" id="ARBA00061364"/>
    </source>
</evidence>
<dbReference type="FunFam" id="3.40.50.720:FF:000006">
    <property type="entry name" value="Bifunctional protein FolD"/>
    <property type="match status" value="1"/>
</dbReference>
<evidence type="ECO:0000259" key="11">
    <source>
        <dbReference type="Pfam" id="PF02882"/>
    </source>
</evidence>
<keyword evidence="15" id="KW-1185">Reference proteome</keyword>
<dbReference type="NCBIfam" id="NF008058">
    <property type="entry name" value="PRK10792.1"/>
    <property type="match status" value="1"/>
</dbReference>
<gene>
    <name evidence="12" type="ORF">M0812_04157</name>
    <name evidence="13" type="ORF">M0813_14520</name>
</gene>
<evidence type="ECO:0000313" key="12">
    <source>
        <dbReference type="EMBL" id="KAJ3452390.1"/>
    </source>
</evidence>
<keyword evidence="3" id="KW-0554">One-carbon metabolism</keyword>
<dbReference type="Gene3D" id="3.40.50.720">
    <property type="entry name" value="NAD(P)-binding Rossmann-like Domain"/>
    <property type="match status" value="1"/>
</dbReference>
<dbReference type="GO" id="GO:0004477">
    <property type="term" value="F:methenyltetrahydrofolate cyclohydrolase activity"/>
    <property type="evidence" value="ECO:0007669"/>
    <property type="project" value="UniProtKB-EC"/>
</dbReference>
<evidence type="ECO:0000313" key="13">
    <source>
        <dbReference type="EMBL" id="KAJ6252138.1"/>
    </source>
</evidence>
<evidence type="ECO:0000256" key="2">
    <source>
        <dbReference type="ARBA" id="ARBA00011738"/>
    </source>
</evidence>
<dbReference type="Pfam" id="PF00763">
    <property type="entry name" value="THF_DHG_CYH"/>
    <property type="match status" value="1"/>
</dbReference>
<evidence type="ECO:0000256" key="3">
    <source>
        <dbReference type="ARBA" id="ARBA00022563"/>
    </source>
</evidence>
<dbReference type="PRINTS" id="PR00085">
    <property type="entry name" value="THFDHDRGNASE"/>
</dbReference>
<dbReference type="PANTHER" id="PTHR48099">
    <property type="entry name" value="C-1-TETRAHYDROFOLATE SYNTHASE, CYTOPLASMIC-RELATED"/>
    <property type="match status" value="1"/>
</dbReference>
<feature type="domain" description="Tetrahydrofolate dehydrogenase/cyclohydrolase NAD(P)-binding" evidence="11">
    <location>
        <begin position="147"/>
        <end position="294"/>
    </location>
</feature>
<dbReference type="InterPro" id="IPR000672">
    <property type="entry name" value="THF_DH/CycHdrlase"/>
</dbReference>
<name>A0AAV8AFE7_9EUKA</name>
<dbReference type="Pfam" id="PF02882">
    <property type="entry name" value="THF_DHG_CYH_C"/>
    <property type="match status" value="1"/>
</dbReference>
<keyword evidence="5" id="KW-0521">NADP</keyword>
<dbReference type="Proteomes" id="UP001150062">
    <property type="component" value="Unassembled WGS sequence"/>
</dbReference>
<dbReference type="SUPFAM" id="SSF51735">
    <property type="entry name" value="NAD(P)-binding Rossmann-fold domains"/>
    <property type="match status" value="1"/>
</dbReference>
<evidence type="ECO:0000256" key="1">
    <source>
        <dbReference type="ARBA" id="ARBA00004777"/>
    </source>
</evidence>
<dbReference type="AlphaFoldDB" id="A0AAV8AFE7"/>
<protein>
    <submittedName>
        <fullName evidence="12 13">C-1-tetrahydrofolate synthase</fullName>
    </submittedName>
</protein>
<comment type="subunit">
    <text evidence="2">Homodimer.</text>
</comment>
<keyword evidence="7" id="KW-0511">Multifunctional enzyme</keyword>